<dbReference type="AlphaFoldDB" id="A0A0C3C2W0"/>
<feature type="compositionally biased region" description="Low complexity" evidence="1">
    <location>
        <begin position="189"/>
        <end position="198"/>
    </location>
</feature>
<accession>A0A0C3C2W0</accession>
<protein>
    <submittedName>
        <fullName evidence="2">Uncharacterized protein</fullName>
    </submittedName>
</protein>
<gene>
    <name evidence="2" type="ORF">M413DRAFT_444054</name>
</gene>
<name>A0A0C3C2W0_HEBCY</name>
<evidence type="ECO:0000313" key="2">
    <source>
        <dbReference type="EMBL" id="KIM43245.1"/>
    </source>
</evidence>
<sequence length="247" mass="27678">MPRFMSEISKSPERIPYHLRCKPSTPIEIPILRRPSSSPLNSSEEPKSPDMIFEMSPVSPTFPSLSKMYPNSGNSTTETNTNEPFMYHIPTFRRSPQGNGTQLRSKIARRVMPSKALTTVPAKTEFLPARSSEGRSSRDERIANAHAGFPQPTASQTTTKISGFTPLIDHQPPMAADQPSRPTIPLSPPSRRGSYSSPWILPGRSDRYEEDISYSLADPGPLEFRQHLLRRIECQDSSRMKSLHSCL</sequence>
<dbReference type="Proteomes" id="UP000053424">
    <property type="component" value="Unassembled WGS sequence"/>
</dbReference>
<proteinExistence type="predicted"/>
<feature type="compositionally biased region" description="Low complexity" evidence="1">
    <location>
        <begin position="71"/>
        <end position="83"/>
    </location>
</feature>
<dbReference type="OrthoDB" id="3030351at2759"/>
<dbReference type="EMBL" id="KN831776">
    <property type="protein sequence ID" value="KIM43245.1"/>
    <property type="molecule type" value="Genomic_DNA"/>
</dbReference>
<dbReference type="HOGENOM" id="CLU_1138160_0_0_1"/>
<keyword evidence="3" id="KW-1185">Reference proteome</keyword>
<feature type="compositionally biased region" description="Low complexity" evidence="1">
    <location>
        <begin position="29"/>
        <end position="43"/>
    </location>
</feature>
<reference evidence="3" key="2">
    <citation type="submission" date="2015-01" db="EMBL/GenBank/DDBJ databases">
        <title>Evolutionary Origins and Diversification of the Mycorrhizal Mutualists.</title>
        <authorList>
            <consortium name="DOE Joint Genome Institute"/>
            <consortium name="Mycorrhizal Genomics Consortium"/>
            <person name="Kohler A."/>
            <person name="Kuo A."/>
            <person name="Nagy L.G."/>
            <person name="Floudas D."/>
            <person name="Copeland A."/>
            <person name="Barry K.W."/>
            <person name="Cichocki N."/>
            <person name="Veneault-Fourrey C."/>
            <person name="LaButti K."/>
            <person name="Lindquist E.A."/>
            <person name="Lipzen A."/>
            <person name="Lundell T."/>
            <person name="Morin E."/>
            <person name="Murat C."/>
            <person name="Riley R."/>
            <person name="Ohm R."/>
            <person name="Sun H."/>
            <person name="Tunlid A."/>
            <person name="Henrissat B."/>
            <person name="Grigoriev I.V."/>
            <person name="Hibbett D.S."/>
            <person name="Martin F."/>
        </authorList>
    </citation>
    <scope>NUCLEOTIDE SEQUENCE [LARGE SCALE GENOMIC DNA]</scope>
    <source>
        <strain evidence="3">h7</strain>
    </source>
</reference>
<evidence type="ECO:0000256" key="1">
    <source>
        <dbReference type="SAM" id="MobiDB-lite"/>
    </source>
</evidence>
<feature type="region of interest" description="Disordered" evidence="1">
    <location>
        <begin position="64"/>
        <end position="83"/>
    </location>
</feature>
<reference evidence="2 3" key="1">
    <citation type="submission" date="2014-04" db="EMBL/GenBank/DDBJ databases">
        <authorList>
            <consortium name="DOE Joint Genome Institute"/>
            <person name="Kuo A."/>
            <person name="Gay G."/>
            <person name="Dore J."/>
            <person name="Kohler A."/>
            <person name="Nagy L.G."/>
            <person name="Floudas D."/>
            <person name="Copeland A."/>
            <person name="Barry K.W."/>
            <person name="Cichocki N."/>
            <person name="Veneault-Fourrey C."/>
            <person name="LaButti K."/>
            <person name="Lindquist E.A."/>
            <person name="Lipzen A."/>
            <person name="Lundell T."/>
            <person name="Morin E."/>
            <person name="Murat C."/>
            <person name="Sun H."/>
            <person name="Tunlid A."/>
            <person name="Henrissat B."/>
            <person name="Grigoriev I.V."/>
            <person name="Hibbett D.S."/>
            <person name="Martin F."/>
            <person name="Nordberg H.P."/>
            <person name="Cantor M.N."/>
            <person name="Hua S.X."/>
        </authorList>
    </citation>
    <scope>NUCLEOTIDE SEQUENCE [LARGE SCALE GENOMIC DNA]</scope>
    <source>
        <strain evidence="3">h7</strain>
    </source>
</reference>
<feature type="region of interest" description="Disordered" evidence="1">
    <location>
        <begin position="163"/>
        <end position="198"/>
    </location>
</feature>
<feature type="region of interest" description="Disordered" evidence="1">
    <location>
        <begin position="29"/>
        <end position="57"/>
    </location>
</feature>
<organism evidence="2 3">
    <name type="scientific">Hebeloma cylindrosporum</name>
    <dbReference type="NCBI Taxonomy" id="76867"/>
    <lineage>
        <taxon>Eukaryota</taxon>
        <taxon>Fungi</taxon>
        <taxon>Dikarya</taxon>
        <taxon>Basidiomycota</taxon>
        <taxon>Agaricomycotina</taxon>
        <taxon>Agaricomycetes</taxon>
        <taxon>Agaricomycetidae</taxon>
        <taxon>Agaricales</taxon>
        <taxon>Agaricineae</taxon>
        <taxon>Hymenogastraceae</taxon>
        <taxon>Hebeloma</taxon>
    </lineage>
</organism>
<evidence type="ECO:0000313" key="3">
    <source>
        <dbReference type="Proteomes" id="UP000053424"/>
    </source>
</evidence>